<accession>A0A455NTL5</accession>
<keyword evidence="2" id="KW-1185">Reference proteome</keyword>
<dbReference type="EMBL" id="MH979674">
    <property type="protein sequence ID" value="AZS49189.1"/>
    <property type="molecule type" value="Genomic_DNA"/>
</dbReference>
<sequence>MKELHPLHTPEFVKTFLDQTGCLPGERRTGRTTGIAMQAIGMALAHPRKTMTFDDHHGGSAAALVDRIETIREALGYRNVLVRPASRRSVSIVFKALPHASNA</sequence>
<evidence type="ECO:0000313" key="2">
    <source>
        <dbReference type="Proteomes" id="UP000294352"/>
    </source>
</evidence>
<name>A0A455NTL5_9CAUD</name>
<evidence type="ECO:0000313" key="1">
    <source>
        <dbReference type="EMBL" id="AZS49189.1"/>
    </source>
</evidence>
<reference evidence="2" key="1">
    <citation type="submission" date="2018-09" db="EMBL/GenBank/DDBJ databases">
        <title>Genomic Characterization And Animal Model Therapeutic Studies of Bacteriophage RLP, with a Unique Feature of Plaque Enhancement after treating at High Temperatures.</title>
        <authorList>
            <person name="Alvi I.A."/>
            <person name="Asif M."/>
            <person name="Tabassum R."/>
            <person name="Abbas Z."/>
            <person name="Rehman S.U."/>
        </authorList>
    </citation>
    <scope>NUCLEOTIDE SEQUENCE [LARGE SCALE GENOMIC DNA]</scope>
</reference>
<organism evidence="1 2">
    <name type="scientific">Pseudomonas phage RLP</name>
    <dbReference type="NCBI Taxonomy" id="2483418"/>
    <lineage>
        <taxon>Viruses</taxon>
        <taxon>Duplodnaviria</taxon>
        <taxon>Heunggongvirae</taxon>
        <taxon>Uroviricota</taxon>
        <taxon>Caudoviricetes</taxon>
        <taxon>Autographivirales</taxon>
        <taxon>Autoscriptoviridae</taxon>
        <taxon>Krylovirinae</taxon>
        <taxon>Phikmvvirus</taxon>
        <taxon>Phikmvvirus RLP</taxon>
    </lineage>
</organism>
<gene>
    <name evidence="1" type="ORF">RLP_0056</name>
</gene>
<protein>
    <submittedName>
        <fullName evidence="1">Uncharacterized protein</fullName>
    </submittedName>
</protein>
<proteinExistence type="predicted"/>
<dbReference type="Proteomes" id="UP000294352">
    <property type="component" value="Segment"/>
</dbReference>